<name>A0A2D3WEB4_9BACT</name>
<evidence type="ECO:0000313" key="1">
    <source>
        <dbReference type="EMBL" id="DAB36616.1"/>
    </source>
</evidence>
<dbReference type="Proteomes" id="UP000231638">
    <property type="component" value="Unassembled WGS sequence"/>
</dbReference>
<sequence length="177" mass="20296">MIETRFEVPVTINGTVFNVTVRELRPAEKKALEKIGEEQKGLLEEQSAKERKSEENAIALQEAQHALEVTREILTLVELKDKLALFIEIKKIGFEIARLKRERLSLERSDFTKANDALERIFKEKFNFIIGGDNKEALKNTIEECNVSYQSVFAEINAEIEEQTKKKLNASEDGQNK</sequence>
<organism evidence="1 2">
    <name type="scientific">Sulfurospirillum cavolei</name>
    <dbReference type="NCBI Taxonomy" id="366522"/>
    <lineage>
        <taxon>Bacteria</taxon>
        <taxon>Pseudomonadati</taxon>
        <taxon>Campylobacterota</taxon>
        <taxon>Epsilonproteobacteria</taxon>
        <taxon>Campylobacterales</taxon>
        <taxon>Sulfurospirillaceae</taxon>
        <taxon>Sulfurospirillum</taxon>
    </lineage>
</organism>
<proteinExistence type="predicted"/>
<reference evidence="1 2" key="1">
    <citation type="journal article" date="2017" name="Front. Microbiol.">
        <title>Comparative Genomic Analysis of the Class Epsilonproteobacteria and Proposed Reclassification to Epsilonbacteraeota (phyl. nov.).</title>
        <authorList>
            <person name="Waite D.W."/>
            <person name="Vanwonterghem I."/>
            <person name="Rinke C."/>
            <person name="Parks D.H."/>
            <person name="Zhang Y."/>
            <person name="Takai K."/>
            <person name="Sievert S.M."/>
            <person name="Simon J."/>
            <person name="Campbell B.J."/>
            <person name="Hanson T.E."/>
            <person name="Woyke T."/>
            <person name="Klotz M.G."/>
            <person name="Hugenholtz P."/>
        </authorList>
    </citation>
    <scope>NUCLEOTIDE SEQUENCE [LARGE SCALE GENOMIC DNA]</scope>
    <source>
        <strain evidence="1">UBA11420</strain>
    </source>
</reference>
<gene>
    <name evidence="1" type="ORF">CFH80_03945</name>
</gene>
<accession>A0A2D3WEB4</accession>
<dbReference type="EMBL" id="DLUG01000105">
    <property type="protein sequence ID" value="DAB36616.1"/>
    <property type="molecule type" value="Genomic_DNA"/>
</dbReference>
<protein>
    <submittedName>
        <fullName evidence="1">Uncharacterized protein</fullName>
    </submittedName>
</protein>
<comment type="caution">
    <text evidence="1">The sequence shown here is derived from an EMBL/GenBank/DDBJ whole genome shotgun (WGS) entry which is preliminary data.</text>
</comment>
<evidence type="ECO:0000313" key="2">
    <source>
        <dbReference type="Proteomes" id="UP000231638"/>
    </source>
</evidence>
<dbReference type="AlphaFoldDB" id="A0A2D3WEB4"/>